<evidence type="ECO:0000259" key="2">
    <source>
        <dbReference type="Pfam" id="PF07811"/>
    </source>
</evidence>
<evidence type="ECO:0000313" key="3">
    <source>
        <dbReference type="EMBL" id="SFI34640.1"/>
    </source>
</evidence>
<dbReference type="AlphaFoldDB" id="A0A1I3HGH0"/>
<dbReference type="OrthoDB" id="278387at2"/>
<sequence>MQRQSSPNRQRRSGAVVVEMAIVLPIFMMVVWGIVEFGRAMMVGQLVTNAARYGAREAILDGSTNAVVTASVQQFLVDTVKGIKGSDVTVKVLVTPGTGNPDPKNDLATSRLKDICNVTVTIPYSKVAYFSATFLKTASLRGSCSMRHE</sequence>
<keyword evidence="1" id="KW-0812">Transmembrane</keyword>
<keyword evidence="4" id="KW-1185">Reference proteome</keyword>
<feature type="transmembrane region" description="Helical" evidence="1">
    <location>
        <begin position="12"/>
        <end position="35"/>
    </location>
</feature>
<dbReference type="EMBL" id="FOQD01000008">
    <property type="protein sequence ID" value="SFI34640.1"/>
    <property type="molecule type" value="Genomic_DNA"/>
</dbReference>
<protein>
    <submittedName>
        <fullName evidence="3">TadE-like protein</fullName>
    </submittedName>
</protein>
<keyword evidence="1" id="KW-0472">Membrane</keyword>
<accession>A0A1I3HGH0</accession>
<evidence type="ECO:0000313" key="4">
    <source>
        <dbReference type="Proteomes" id="UP000199518"/>
    </source>
</evidence>
<gene>
    <name evidence="3" type="ORF">SAMN05421753_10847</name>
</gene>
<organism evidence="3 4">
    <name type="scientific">Planctomicrobium piriforme</name>
    <dbReference type="NCBI Taxonomy" id="1576369"/>
    <lineage>
        <taxon>Bacteria</taxon>
        <taxon>Pseudomonadati</taxon>
        <taxon>Planctomycetota</taxon>
        <taxon>Planctomycetia</taxon>
        <taxon>Planctomycetales</taxon>
        <taxon>Planctomycetaceae</taxon>
        <taxon>Planctomicrobium</taxon>
    </lineage>
</organism>
<proteinExistence type="predicted"/>
<reference evidence="4" key="1">
    <citation type="submission" date="2016-10" db="EMBL/GenBank/DDBJ databases">
        <authorList>
            <person name="Varghese N."/>
            <person name="Submissions S."/>
        </authorList>
    </citation>
    <scope>NUCLEOTIDE SEQUENCE [LARGE SCALE GENOMIC DNA]</scope>
    <source>
        <strain evidence="4">DSM 26348</strain>
    </source>
</reference>
<dbReference type="RefSeq" id="WP_092050274.1">
    <property type="nucleotide sequence ID" value="NZ_FOQD01000008.1"/>
</dbReference>
<name>A0A1I3HGH0_9PLAN</name>
<dbReference type="Proteomes" id="UP000199518">
    <property type="component" value="Unassembled WGS sequence"/>
</dbReference>
<keyword evidence="1" id="KW-1133">Transmembrane helix</keyword>
<evidence type="ECO:0000256" key="1">
    <source>
        <dbReference type="SAM" id="Phobius"/>
    </source>
</evidence>
<dbReference type="Pfam" id="PF07811">
    <property type="entry name" value="TadE"/>
    <property type="match status" value="1"/>
</dbReference>
<dbReference type="InterPro" id="IPR012495">
    <property type="entry name" value="TadE-like_dom"/>
</dbReference>
<dbReference type="STRING" id="1576369.SAMN05421753_10847"/>
<feature type="domain" description="TadE-like" evidence="2">
    <location>
        <begin position="14"/>
        <end position="56"/>
    </location>
</feature>